<dbReference type="InterPro" id="IPR001254">
    <property type="entry name" value="Trypsin_dom"/>
</dbReference>
<feature type="domain" description="Peptidase S1" evidence="11">
    <location>
        <begin position="681"/>
        <end position="905"/>
    </location>
</feature>
<comment type="similarity">
    <text evidence="2">Belongs to the peptidase S1 family.</text>
</comment>
<dbReference type="SMART" id="SM00020">
    <property type="entry name" value="Tryp_SPc"/>
    <property type="match status" value="4"/>
</dbReference>
<dbReference type="PROSITE" id="PS00135">
    <property type="entry name" value="TRYPSIN_SER"/>
    <property type="match status" value="3"/>
</dbReference>
<dbReference type="PROSITE" id="PS00134">
    <property type="entry name" value="TRYPSIN_HIS"/>
    <property type="match status" value="3"/>
</dbReference>
<evidence type="ECO:0000256" key="3">
    <source>
        <dbReference type="ARBA" id="ARBA00022525"/>
    </source>
</evidence>
<organism evidence="12 13">
    <name type="scientific">Asbolus verrucosus</name>
    <name type="common">Desert ironclad beetle</name>
    <dbReference type="NCBI Taxonomy" id="1661398"/>
    <lineage>
        <taxon>Eukaryota</taxon>
        <taxon>Metazoa</taxon>
        <taxon>Ecdysozoa</taxon>
        <taxon>Arthropoda</taxon>
        <taxon>Hexapoda</taxon>
        <taxon>Insecta</taxon>
        <taxon>Pterygota</taxon>
        <taxon>Neoptera</taxon>
        <taxon>Endopterygota</taxon>
        <taxon>Coleoptera</taxon>
        <taxon>Polyphaga</taxon>
        <taxon>Cucujiformia</taxon>
        <taxon>Tenebrionidae</taxon>
        <taxon>Pimeliinae</taxon>
        <taxon>Asbolus</taxon>
    </lineage>
</organism>
<evidence type="ECO:0000313" key="13">
    <source>
        <dbReference type="Proteomes" id="UP000292052"/>
    </source>
</evidence>
<feature type="domain" description="Peptidase S1" evidence="11">
    <location>
        <begin position="237"/>
        <end position="468"/>
    </location>
</feature>
<dbReference type="PANTHER" id="PTHR24276">
    <property type="entry name" value="POLYSERASE-RELATED"/>
    <property type="match status" value="1"/>
</dbReference>
<accession>A0A482W218</accession>
<evidence type="ECO:0000256" key="8">
    <source>
        <dbReference type="ARBA" id="ARBA00023145"/>
    </source>
</evidence>
<evidence type="ECO:0000256" key="2">
    <source>
        <dbReference type="ARBA" id="ARBA00007664"/>
    </source>
</evidence>
<sequence length="906" mass="98020">MGGEPATIEEFPYQVSVIYGDMHNCGGSIIHPQFVLTAAHCTHEIVAEELQVRAGSTLVDEGGQVRNVATIYQHDQFDSDTYDYDISVLKLSEELTVGVGVDIIQLPSNKVIENGINAIATGWGRLYSNGPLPMELQKVVLPTIANDICYLIYNDKLTERMFCAGYVKGQKDTCQGDSGGPLAANGVLLGIISWGEICGAANSPGVYTNVAYFKDYIDQIINMVAGRFFKPKIDSRIVGGVATTIEEFPYQVSIMFIDTHFCGGSIIHPSFIVTAAHCTDGLTATDLLVRAGSTMADQGGQVKKVDKINQHPQFDSDTYDYDISLLHLSEPLNFGISVAPIKYTQQSYIIRDDVVGIATGWGRLSEGGPLPMELQKVELPTVNIDDCKAMYGPSYEITDRMFCAGYKEGGKDTCEGDSGGPLAVDGLLLGITSWGQICAAPQSPVVEGNFFKPAFNGRIVGGVATTIEEFPYQVSVMYIDMHFCGGSIIHPVYILTAAHCTEGKLEQHLLVRAGSTVADDGGQVKQVSKIHQHKQYNNKTYDYDISILHLSQSLEFGIGVALIRYPPQDYVVQNNVIGVATGWGRLSESGFFPMELQKVELPFIDIDECRMMYGAHYNRNITDRMLCAGYEEGGMDTCDRDSGGPLAANGILLGITSWGGKCAAPQSPGAPSKLPHLDGRIIGGRPANIEEYPYQVSLQEVGYHSCGGSIISHEFVITAAHCTFETPPSRLTVRIGTSIVQDGGRVIKVAEVHQNPQFDPESMDYDISVLRLAERIDFGAQAAPISLAGSDYVVAPDTNFVVTGWGTVNETGETPEQLQVVEIPFTDDDKCQRAYSDAVITERMICAGSPSGGKDSCQGDSGGPLVADGVLVGVVSWGYGCGLPKYPGVYSRISKLRDYIKQVTNL</sequence>
<evidence type="ECO:0000256" key="4">
    <source>
        <dbReference type="ARBA" id="ARBA00022670"/>
    </source>
</evidence>
<dbReference type="InterPro" id="IPR009003">
    <property type="entry name" value="Peptidase_S1_PA"/>
</dbReference>
<gene>
    <name evidence="12" type="ORF">BDFB_007927</name>
</gene>
<dbReference type="STRING" id="1661398.A0A482W218"/>
<dbReference type="Gene3D" id="2.40.10.10">
    <property type="entry name" value="Trypsin-like serine proteases"/>
    <property type="match status" value="5"/>
</dbReference>
<keyword evidence="7 10" id="KW-0720">Serine protease</keyword>
<keyword evidence="9" id="KW-1015">Disulfide bond</keyword>
<keyword evidence="13" id="KW-1185">Reference proteome</keyword>
<keyword evidence="3" id="KW-0964">Secreted</keyword>
<dbReference type="Proteomes" id="UP000292052">
    <property type="component" value="Unassembled WGS sequence"/>
</dbReference>
<evidence type="ECO:0000256" key="6">
    <source>
        <dbReference type="ARBA" id="ARBA00022801"/>
    </source>
</evidence>
<dbReference type="OrthoDB" id="10051896at2759"/>
<dbReference type="AlphaFoldDB" id="A0A482W218"/>
<dbReference type="PRINTS" id="PR00722">
    <property type="entry name" value="CHYMOTRYPSIN"/>
</dbReference>
<evidence type="ECO:0000256" key="7">
    <source>
        <dbReference type="ARBA" id="ARBA00022825"/>
    </source>
</evidence>
<evidence type="ECO:0000259" key="11">
    <source>
        <dbReference type="PROSITE" id="PS50240"/>
    </source>
</evidence>
<evidence type="ECO:0000256" key="9">
    <source>
        <dbReference type="ARBA" id="ARBA00023157"/>
    </source>
</evidence>
<proteinExistence type="inferred from homology"/>
<dbReference type="InterPro" id="IPR018114">
    <property type="entry name" value="TRYPSIN_HIS"/>
</dbReference>
<feature type="non-terminal residue" evidence="12">
    <location>
        <position position="906"/>
    </location>
</feature>
<dbReference type="InterPro" id="IPR050430">
    <property type="entry name" value="Peptidase_S1"/>
</dbReference>
<dbReference type="InterPro" id="IPR033116">
    <property type="entry name" value="TRYPSIN_SER"/>
</dbReference>
<comment type="caution">
    <text evidence="12">The sequence shown here is derived from an EMBL/GenBank/DDBJ whole genome shotgun (WGS) entry which is preliminary data.</text>
</comment>
<keyword evidence="6 10" id="KW-0378">Hydrolase</keyword>
<comment type="subcellular location">
    <subcellularLocation>
        <location evidence="1">Secreted</location>
    </subcellularLocation>
</comment>
<protein>
    <recommendedName>
        <fullName evidence="11">Peptidase S1 domain-containing protein</fullName>
    </recommendedName>
</protein>
<name>A0A482W218_ASBVE</name>
<dbReference type="InterPro" id="IPR043504">
    <property type="entry name" value="Peptidase_S1_PA_chymotrypsin"/>
</dbReference>
<evidence type="ECO:0000256" key="1">
    <source>
        <dbReference type="ARBA" id="ARBA00004613"/>
    </source>
</evidence>
<dbReference type="PANTHER" id="PTHR24276:SF91">
    <property type="entry name" value="AT26814P-RELATED"/>
    <property type="match status" value="1"/>
</dbReference>
<feature type="domain" description="Peptidase S1" evidence="11">
    <location>
        <begin position="459"/>
        <end position="674"/>
    </location>
</feature>
<evidence type="ECO:0000256" key="10">
    <source>
        <dbReference type="RuleBase" id="RU363034"/>
    </source>
</evidence>
<dbReference type="GO" id="GO:0005576">
    <property type="term" value="C:extracellular region"/>
    <property type="evidence" value="ECO:0007669"/>
    <property type="project" value="UniProtKB-SubCell"/>
</dbReference>
<feature type="domain" description="Peptidase S1" evidence="11">
    <location>
        <begin position="1"/>
        <end position="222"/>
    </location>
</feature>
<reference evidence="12 13" key="1">
    <citation type="submission" date="2017-03" db="EMBL/GenBank/DDBJ databases">
        <title>Genome of the blue death feigning beetle - Asbolus verrucosus.</title>
        <authorList>
            <person name="Rider S.D."/>
        </authorList>
    </citation>
    <scope>NUCLEOTIDE SEQUENCE [LARGE SCALE GENOMIC DNA]</scope>
    <source>
        <strain evidence="12">Butters</strain>
        <tissue evidence="12">Head and leg muscle</tissue>
    </source>
</reference>
<dbReference type="SUPFAM" id="SSF50494">
    <property type="entry name" value="Trypsin-like serine proteases"/>
    <property type="match status" value="4"/>
</dbReference>
<dbReference type="CDD" id="cd00190">
    <property type="entry name" value="Tryp_SPc"/>
    <property type="match status" value="4"/>
</dbReference>
<dbReference type="FunFam" id="2.40.10.10:FF:000047">
    <property type="entry name" value="Trypsin eta"/>
    <property type="match status" value="1"/>
</dbReference>
<dbReference type="PROSITE" id="PS50240">
    <property type="entry name" value="TRYPSIN_DOM"/>
    <property type="match status" value="4"/>
</dbReference>
<keyword evidence="4 10" id="KW-0645">Protease</keyword>
<evidence type="ECO:0000313" key="12">
    <source>
        <dbReference type="EMBL" id="RZC38769.1"/>
    </source>
</evidence>
<dbReference type="FunFam" id="2.40.10.10:FF:000077">
    <property type="entry name" value="Predicted protein"/>
    <property type="match status" value="3"/>
</dbReference>
<dbReference type="InterPro" id="IPR001314">
    <property type="entry name" value="Peptidase_S1A"/>
</dbReference>
<evidence type="ECO:0000256" key="5">
    <source>
        <dbReference type="ARBA" id="ARBA00022729"/>
    </source>
</evidence>
<keyword evidence="5" id="KW-0732">Signal</keyword>
<keyword evidence="8" id="KW-0865">Zymogen</keyword>
<dbReference type="EMBL" id="QDEB01040305">
    <property type="protein sequence ID" value="RZC38769.1"/>
    <property type="molecule type" value="Genomic_DNA"/>
</dbReference>
<dbReference type="GO" id="GO:0016485">
    <property type="term" value="P:protein processing"/>
    <property type="evidence" value="ECO:0007669"/>
    <property type="project" value="UniProtKB-ARBA"/>
</dbReference>
<dbReference type="Pfam" id="PF00089">
    <property type="entry name" value="Trypsin"/>
    <property type="match status" value="4"/>
</dbReference>
<dbReference type="GO" id="GO:0004252">
    <property type="term" value="F:serine-type endopeptidase activity"/>
    <property type="evidence" value="ECO:0007669"/>
    <property type="project" value="InterPro"/>
</dbReference>